<keyword evidence="1" id="KW-0732">Signal</keyword>
<gene>
    <name evidence="2" type="ORF">F0460_05425</name>
</gene>
<dbReference type="Proteomes" id="UP000325141">
    <property type="component" value="Unassembled WGS sequence"/>
</dbReference>
<dbReference type="RefSeq" id="WP_150011051.1">
    <property type="nucleotide sequence ID" value="NZ_VWSG01000003.1"/>
</dbReference>
<keyword evidence="3" id="KW-1185">Reference proteome</keyword>
<reference evidence="2 3" key="1">
    <citation type="submission" date="2019-09" db="EMBL/GenBank/DDBJ databases">
        <title>Genome sequence and assembly of Flavobacterium sp.</title>
        <authorList>
            <person name="Chhetri G."/>
        </authorList>
    </citation>
    <scope>NUCLEOTIDE SEQUENCE [LARGE SCALE GENOMIC DNA]</scope>
    <source>
        <strain evidence="2 3">SNL9</strain>
    </source>
</reference>
<evidence type="ECO:0000313" key="3">
    <source>
        <dbReference type="Proteomes" id="UP000325141"/>
    </source>
</evidence>
<evidence type="ECO:0000313" key="2">
    <source>
        <dbReference type="EMBL" id="KAA5535879.1"/>
    </source>
</evidence>
<dbReference type="EMBL" id="VWSG01000003">
    <property type="protein sequence ID" value="KAA5535879.1"/>
    <property type="molecule type" value="Genomic_DNA"/>
</dbReference>
<feature type="chain" id="PRO_5024315762" evidence="1">
    <location>
        <begin position="20"/>
        <end position="481"/>
    </location>
</feature>
<accession>A0A5M6CRX2</accession>
<dbReference type="AlphaFoldDB" id="A0A5M6CRX2"/>
<sequence length="481" mass="56450">MKKVCLLLTVLFCITTVSAQKKPVKKSKPKTVLHKIPPPPKVEKADSEIIYLDNVPDISNAPPPMMYESPEVRKFDSERICTNCDTVVLEAGKPHIVVYDVKYMADSQSKTYHEQPTENEFQNSYFGFGELVKREWDELCRNFSENDVMHHQVYRNTFIKIQNSTQETINLLDRQDRHEGYLYWSGKTTNKIFNDKKMVLTTEKISKIRGDGKTSSYYQAFKQDSLMVERKMKTKFANENVLKNINTLLLKEIIDDYALPLQFLNIKNVKSITLNTGSDTKITFTFNTLGQLTDFKGHDNDDIKVNYENNLPISITDEGRPDKNFYFQNNTVTIKNSYDMETYELMGNLFLVKDRFVIDERNYENKDINPKTIYKITSKNNEACEEIIYKESNDVYTTCYSNNFWQLPLTITNKFPKGERIYKFYLNENNQLIAEGSNEYKTERIIYKIENNILKSIQFYQERDNVGKYGDEVLVDYEFYK</sequence>
<evidence type="ECO:0000256" key="1">
    <source>
        <dbReference type="SAM" id="SignalP"/>
    </source>
</evidence>
<name>A0A5M6CRX2_9FLAO</name>
<feature type="signal peptide" evidence="1">
    <location>
        <begin position="1"/>
        <end position="19"/>
    </location>
</feature>
<proteinExistence type="predicted"/>
<protein>
    <submittedName>
        <fullName evidence="2">Uncharacterized protein</fullName>
    </submittedName>
</protein>
<comment type="caution">
    <text evidence="2">The sequence shown here is derived from an EMBL/GenBank/DDBJ whole genome shotgun (WGS) entry which is preliminary data.</text>
</comment>
<organism evidence="2 3">
    <name type="scientific">Paenimyroides baculatum</name>
    <dbReference type="NCBI Taxonomy" id="2608000"/>
    <lineage>
        <taxon>Bacteria</taxon>
        <taxon>Pseudomonadati</taxon>
        <taxon>Bacteroidota</taxon>
        <taxon>Flavobacteriia</taxon>
        <taxon>Flavobacteriales</taxon>
        <taxon>Flavobacteriaceae</taxon>
        <taxon>Paenimyroides</taxon>
    </lineage>
</organism>